<dbReference type="Pfam" id="PF25675">
    <property type="entry name" value="Phage_nozzle"/>
    <property type="match status" value="1"/>
</dbReference>
<evidence type="ECO:0000313" key="1">
    <source>
        <dbReference type="EMBL" id="BAJ51829.1"/>
    </source>
</evidence>
<dbReference type="GeneID" id="18559177"/>
<reference evidence="1 2" key="1">
    <citation type="submission" date="2010-10" db="EMBL/GenBank/DDBJ databases">
        <title>Genomic analysis of Ralstonia solanacearum phages RSB2 and RSB3.</title>
        <authorList>
            <person name="Kawasaki T."/>
            <person name="Ishikawa H."/>
            <person name="Shimizu M."/>
            <person name="Omoto W."/>
            <person name="Fujie M."/>
            <person name="Yamada T."/>
        </authorList>
    </citation>
    <scope>NUCLEOTIDE SEQUENCE [LARGE SCALE GENOMIC DNA]</scope>
    <source>
        <strain evidence="1">RSB2</strain>
    </source>
</reference>
<dbReference type="Proteomes" id="UP000008913">
    <property type="component" value="Segment"/>
</dbReference>
<proteinExistence type="predicted"/>
<gene>
    <name evidence="1" type="primary">ORF41</name>
</gene>
<dbReference type="OrthoDB" id="780at10239"/>
<protein>
    <submittedName>
        <fullName evidence="1">Putative tail tubular protein B</fullName>
    </submittedName>
</protein>
<dbReference type="EMBL" id="AB597179">
    <property type="protein sequence ID" value="BAJ51829.1"/>
    <property type="molecule type" value="Genomic_DNA"/>
</dbReference>
<name>E5RV21_9CAUD</name>
<sequence>MPLITQTIKNLKGGISQQPDILRFPDQGQAQINGFSSEVEGLQKRPPSVHIKKLDTKHNGKPFVKLINRDQFERYYASFHPGGSLTVIDLDGVQKTVNAPQGFGYINTANPRTDLRMVTVADFTFVINKAVAVTMNGVQSFPGYRTNGRALVNVKGGQYSRTYSIEFNGGVQASYTTPNGSDPSHAAQIDTQYIAQQLGNALVAALGPSGWGIDVGPNYIFIEAPSASSVFNLKIRDGFNNGLMAGCIFEVQRFNMLPAQARDGYIVKVLGDPGSGADDYYARFDLARGVWVECQAPGTVGQFTKATMPHALVREANGTFTFREVDWQERPSGDADTSPEPSFVGQKINDIFFFRNRLGILAGENVILSASGEFFKFWPKSVVTAADTDPIDVAVSHNRVSTLHHAVSFAEELLLWSDQTQFILKSDGILSTKTVKVDTATEFESAIDARPVAAGRGVYFAAPRASFTSVRRYYAVQDTSAVKNAEDISAHVPSYIPNGVFFLGSSTTENVVTVLTEGAESRLYLYKYLYLQEQLVQQAWSHWEFGPGSRVLACDLIGAIMYILVDAPSGTFLESVEFTQNTKDFDFEPFRLYMDRKKQVENMTYNVDANETYVYLDDEYEGAMPFSGDYWLVSEEGRANFFPEPAGGWVPVDGKLVLPGDWTAETLIIGEAYTFEYEFSKLLLKVQDETGVRSEDVGRLQIQRAWVNYNNSGPFDVVVCDKFTYTMSGKKLGSYVLGDDVLDTGQFRFPVMTASDRCRVKIVSDNPGPVNLIGAGWIGKYNRREQAL</sequence>
<keyword evidence="2" id="KW-1185">Reference proteome</keyword>
<dbReference type="InterPro" id="IPR058003">
    <property type="entry name" value="Phage_gp12"/>
</dbReference>
<dbReference type="RefSeq" id="YP_009017762.1">
    <property type="nucleotide sequence ID" value="NC_023736.1"/>
</dbReference>
<dbReference type="KEGG" id="vg:18559177"/>
<accession>E5RV21</accession>
<evidence type="ECO:0000313" key="2">
    <source>
        <dbReference type="Proteomes" id="UP000008913"/>
    </source>
</evidence>
<organism evidence="1 2">
    <name type="scientific">Ralstonia phage RSB2</name>
    <dbReference type="NCBI Taxonomy" id="913183"/>
    <lineage>
        <taxon>Viruses</taxon>
        <taxon>Duplodnaviria</taxon>
        <taxon>Heunggongvirae</taxon>
        <taxon>Uroviricota</taxon>
        <taxon>Caudoviricetes</taxon>
        <taxon>Autographivirales</taxon>
        <taxon>Autotranscriptaviridae</taxon>
        <taxon>Kelmasvirus</taxon>
        <taxon>Kelmasvirus RSB2</taxon>
    </lineage>
</organism>